<sequence>MPAILDRLQIPVPYNEEKKWNLAQQLQGKRVDFYKALVRNHNLINFDYSILCTQIAHHLAKQNKSAQKLALQMAAALAIAEVLEEVYRNYLYMPREVIRLQGEQQVYREFLKREGFDFTPSPQLPVPVSDETGKKTLAAEVSAQPIDRDVSATIRDVTMTSNWARLFTLRTRRFLLLLAPVISPTSAYSKFIREIDKIAAPIVAYFSWLFFVPRLSNNLFMFAKHIIPGSWMSEQEASVDFKTRFVTQLERRWFELFNDSFWLTAGLINCFILTGVLAPVGIYLSVAMQAFDVLLCTIRYFVEVGRMQEIHTAYAKMLTSTDVNEHEKIQEIKTHLNYLEQRIHYEKKRLLLGIINNAILVVALSLALPTLAVNPIIPFIGALVAVLTTFACFTAVQFLEQQRPVTRVTLAMLPVDSEKEKTSILTHSMFSKSRSTTNIAEYEEIANTAKNFQ</sequence>
<evidence type="ECO:0000313" key="2">
    <source>
        <dbReference type="EMBL" id="RUQ84485.1"/>
    </source>
</evidence>
<comment type="caution">
    <text evidence="2">The sequence shown here is derived from an EMBL/GenBank/DDBJ whole genome shotgun (WGS) entry which is preliminary data.</text>
</comment>
<proteinExistence type="predicted"/>
<evidence type="ECO:0000313" key="3">
    <source>
        <dbReference type="Proteomes" id="UP000288012"/>
    </source>
</evidence>
<gene>
    <name evidence="2" type="ORF">EKM59_08540</name>
</gene>
<reference evidence="2 3" key="1">
    <citation type="submission" date="2018-12" db="EMBL/GenBank/DDBJ databases">
        <title>Legionella sp,whole genome shotgun sequence.</title>
        <authorList>
            <person name="Wu H."/>
        </authorList>
    </citation>
    <scope>NUCLEOTIDE SEQUENCE [LARGE SCALE GENOMIC DNA]</scope>
    <source>
        <strain evidence="3">km714</strain>
    </source>
</reference>
<feature type="transmembrane region" description="Helical" evidence="1">
    <location>
        <begin position="261"/>
        <end position="280"/>
    </location>
</feature>
<feature type="transmembrane region" description="Helical" evidence="1">
    <location>
        <begin position="350"/>
        <end position="370"/>
    </location>
</feature>
<dbReference type="Proteomes" id="UP000288012">
    <property type="component" value="Unassembled WGS sequence"/>
</dbReference>
<evidence type="ECO:0008006" key="4">
    <source>
        <dbReference type="Google" id="ProtNLM"/>
    </source>
</evidence>
<keyword evidence="1" id="KW-0472">Membrane</keyword>
<keyword evidence="3" id="KW-1185">Reference proteome</keyword>
<organism evidence="2 3">
    <name type="scientific">Legionella septentrionalis</name>
    <dbReference type="NCBI Taxonomy" id="2498109"/>
    <lineage>
        <taxon>Bacteria</taxon>
        <taxon>Pseudomonadati</taxon>
        <taxon>Pseudomonadota</taxon>
        <taxon>Gammaproteobacteria</taxon>
        <taxon>Legionellales</taxon>
        <taxon>Legionellaceae</taxon>
        <taxon>Legionella</taxon>
    </lineage>
</organism>
<evidence type="ECO:0000256" key="1">
    <source>
        <dbReference type="SAM" id="Phobius"/>
    </source>
</evidence>
<dbReference type="AlphaFoldDB" id="A0A433JHY0"/>
<feature type="transmembrane region" description="Helical" evidence="1">
    <location>
        <begin position="376"/>
        <end position="399"/>
    </location>
</feature>
<dbReference type="EMBL" id="RZGR01000026">
    <property type="protein sequence ID" value="RUQ84485.1"/>
    <property type="molecule type" value="Genomic_DNA"/>
</dbReference>
<protein>
    <recommendedName>
        <fullName evidence="4">Coiled-coil protein</fullName>
    </recommendedName>
</protein>
<keyword evidence="1" id="KW-1133">Transmembrane helix</keyword>
<accession>A0A433JHY0</accession>
<keyword evidence="1" id="KW-0812">Transmembrane</keyword>
<name>A0A433JHY0_9GAMM</name>
<dbReference type="RefSeq" id="WP_127111427.1">
    <property type="nucleotide sequence ID" value="NZ_RZGR01000026.1"/>
</dbReference>